<feature type="transmembrane region" description="Helical" evidence="8">
    <location>
        <begin position="333"/>
        <end position="352"/>
    </location>
</feature>
<feature type="transmembrane region" description="Helical" evidence="8">
    <location>
        <begin position="56"/>
        <end position="76"/>
    </location>
</feature>
<reference evidence="9 10" key="1">
    <citation type="journal article" date="2021" name="Int. J. Syst. Evol. Microbiol.">
        <title>Novosphingobium decolorationis sp. nov., an aniline blue-decolourizing bacterium isolated from East Pacific sediment.</title>
        <authorList>
            <person name="Chen X."/>
            <person name="Dong B."/>
            <person name="Chen T."/>
            <person name="Ren N."/>
            <person name="Wang J."/>
            <person name="Xu Y."/>
            <person name="Yang J."/>
            <person name="Zhu S."/>
            <person name="Chen J."/>
        </authorList>
    </citation>
    <scope>NUCLEOTIDE SEQUENCE [LARGE SCALE GENOMIC DNA]</scope>
    <source>
        <strain evidence="9 10">502str22</strain>
    </source>
</reference>
<feature type="transmembrane region" description="Helical" evidence="8">
    <location>
        <begin position="275"/>
        <end position="295"/>
    </location>
</feature>
<keyword evidence="6 8" id="KW-1133">Transmembrane helix</keyword>
<keyword evidence="5 8" id="KW-0812">Transmembrane</keyword>
<evidence type="ECO:0000256" key="7">
    <source>
        <dbReference type="ARBA" id="ARBA00023136"/>
    </source>
</evidence>
<dbReference type="InterPro" id="IPR000060">
    <property type="entry name" value="BCCT_transptr"/>
</dbReference>
<evidence type="ECO:0000256" key="6">
    <source>
        <dbReference type="ARBA" id="ARBA00022989"/>
    </source>
</evidence>
<proteinExistence type="inferred from homology"/>
<evidence type="ECO:0000313" key="9">
    <source>
        <dbReference type="EMBL" id="QVM82722.1"/>
    </source>
</evidence>
<comment type="subcellular location">
    <subcellularLocation>
        <location evidence="1">Cell membrane</location>
        <topology evidence="1">Multi-pass membrane protein</topology>
    </subcellularLocation>
</comment>
<feature type="transmembrane region" description="Helical" evidence="8">
    <location>
        <begin position="359"/>
        <end position="377"/>
    </location>
</feature>
<feature type="transmembrane region" description="Helical" evidence="8">
    <location>
        <begin position="242"/>
        <end position="263"/>
    </location>
</feature>
<feature type="transmembrane region" description="Helical" evidence="8">
    <location>
        <begin position="159"/>
        <end position="177"/>
    </location>
</feature>
<feature type="transmembrane region" description="Helical" evidence="8">
    <location>
        <begin position="482"/>
        <end position="503"/>
    </location>
</feature>
<evidence type="ECO:0000256" key="4">
    <source>
        <dbReference type="ARBA" id="ARBA00022475"/>
    </source>
</evidence>
<keyword evidence="7 8" id="KW-0472">Membrane</keyword>
<sequence>MASQGSNVSSPIADFKPGVFFGAIAAIGGLIVFALYDTDVATARFEAIQAFATHNFGWLFVATANVMLVTSAFLAISRIGHVRLGGADAKPTYSATSWFAMLFSAGMGIGLLFYGVAEPIMHFSNPPISSFSDPGATLPQGLARNAQHAMGLTYLHWGLHAWSIYAIIGLGLAYIAYNRKLPLNLGTFLRAAFPRIPTLVVDLVDIMAITATVCGVAASLGFGASQINAGLTLLFGAPEGGMVRAIIIVVVTALATLSVAMGLDAGIKRLSELNMGLALLLALFVFVVGPTVYLLDSFIQNLGYYFQRFIYLSTWTESYTDEDWQSSWTMFYYAWWVSWSPFVGIFIARISYGRTVREFISGVLIVPSLVTFAWMTILGDTALHIELFGAGGLSEAVNASMPDALFAFLGNFPLSGIVSGLAVVIVTTFFVTSADSGALVTAMIASGGHHEAGFVPRVTWAISIGALAGALLYGGGLQALKTAAIVTGLPFAAVLLLMCFGLIKMLLARVPAQDEAAREEALAAE</sequence>
<evidence type="ECO:0000256" key="5">
    <source>
        <dbReference type="ARBA" id="ARBA00022692"/>
    </source>
</evidence>
<keyword evidence="4" id="KW-1003">Cell membrane</keyword>
<keyword evidence="10" id="KW-1185">Reference proteome</keyword>
<evidence type="ECO:0000313" key="10">
    <source>
        <dbReference type="Proteomes" id="UP000677126"/>
    </source>
</evidence>
<evidence type="ECO:0000256" key="2">
    <source>
        <dbReference type="ARBA" id="ARBA00005658"/>
    </source>
</evidence>
<feature type="transmembrane region" description="Helical" evidence="8">
    <location>
        <begin position="198"/>
        <end position="222"/>
    </location>
</feature>
<comment type="similarity">
    <text evidence="2">Belongs to the BCCT transporter (TC 2.A.15) family.</text>
</comment>
<feature type="transmembrane region" description="Helical" evidence="8">
    <location>
        <begin position="97"/>
        <end position="117"/>
    </location>
</feature>
<protein>
    <submittedName>
        <fullName evidence="9">BCCT family transporter</fullName>
    </submittedName>
</protein>
<evidence type="ECO:0000256" key="1">
    <source>
        <dbReference type="ARBA" id="ARBA00004651"/>
    </source>
</evidence>
<feature type="transmembrane region" description="Helical" evidence="8">
    <location>
        <begin position="18"/>
        <end position="36"/>
    </location>
</feature>
<accession>A0ABX8E0U5</accession>
<dbReference type="Proteomes" id="UP000677126">
    <property type="component" value="Chromosome"/>
</dbReference>
<feature type="transmembrane region" description="Helical" evidence="8">
    <location>
        <begin position="458"/>
        <end position="476"/>
    </location>
</feature>
<feature type="transmembrane region" description="Helical" evidence="8">
    <location>
        <begin position="417"/>
        <end position="446"/>
    </location>
</feature>
<gene>
    <name evidence="9" type="ORF">HT578_02500</name>
</gene>
<name>A0ABX8E0U5_9SPHN</name>
<dbReference type="Pfam" id="PF02028">
    <property type="entry name" value="BCCT"/>
    <property type="match status" value="1"/>
</dbReference>
<dbReference type="PANTHER" id="PTHR30047:SF7">
    <property type="entry name" value="HIGH-AFFINITY CHOLINE TRANSPORT PROTEIN"/>
    <property type="match status" value="1"/>
</dbReference>
<evidence type="ECO:0000256" key="8">
    <source>
        <dbReference type="SAM" id="Phobius"/>
    </source>
</evidence>
<dbReference type="PANTHER" id="PTHR30047">
    <property type="entry name" value="HIGH-AFFINITY CHOLINE TRANSPORT PROTEIN-RELATED"/>
    <property type="match status" value="1"/>
</dbReference>
<organism evidence="9 10">
    <name type="scientific">Novosphingobium decolorationis</name>
    <dbReference type="NCBI Taxonomy" id="2698673"/>
    <lineage>
        <taxon>Bacteria</taxon>
        <taxon>Pseudomonadati</taxon>
        <taxon>Pseudomonadota</taxon>
        <taxon>Alphaproteobacteria</taxon>
        <taxon>Sphingomonadales</taxon>
        <taxon>Sphingomonadaceae</taxon>
        <taxon>Novosphingobium</taxon>
    </lineage>
</organism>
<evidence type="ECO:0000256" key="3">
    <source>
        <dbReference type="ARBA" id="ARBA00022448"/>
    </source>
</evidence>
<dbReference type="EMBL" id="CP054856">
    <property type="protein sequence ID" value="QVM82722.1"/>
    <property type="molecule type" value="Genomic_DNA"/>
</dbReference>
<dbReference type="NCBIfam" id="TIGR00842">
    <property type="entry name" value="bcct"/>
    <property type="match status" value="1"/>
</dbReference>
<keyword evidence="3" id="KW-0813">Transport</keyword>